<dbReference type="InterPro" id="IPR004564">
    <property type="entry name" value="OM_lipoprot_carrier_LolA-like"/>
</dbReference>
<dbReference type="HAMAP" id="MF_00240">
    <property type="entry name" value="LolA"/>
    <property type="match status" value="1"/>
</dbReference>
<evidence type="ECO:0000256" key="7">
    <source>
        <dbReference type="ARBA" id="ARBA00022927"/>
    </source>
</evidence>
<reference evidence="9" key="1">
    <citation type="submission" date="2015-10" db="EMBL/GenBank/DDBJ databases">
        <authorList>
            <person name="Gilbert D.G."/>
        </authorList>
    </citation>
    <scope>NUCLEOTIDE SEQUENCE</scope>
</reference>
<dbReference type="GO" id="GO:0030288">
    <property type="term" value="C:outer membrane-bounded periplasmic space"/>
    <property type="evidence" value="ECO:0007669"/>
    <property type="project" value="TreeGrafter"/>
</dbReference>
<evidence type="ECO:0000256" key="4">
    <source>
        <dbReference type="ARBA" id="ARBA00014035"/>
    </source>
</evidence>
<dbReference type="InterPro" id="IPR029046">
    <property type="entry name" value="LolA/LolB/LppX"/>
</dbReference>
<evidence type="ECO:0000256" key="5">
    <source>
        <dbReference type="ARBA" id="ARBA00022448"/>
    </source>
</evidence>
<dbReference type="CDD" id="cd16325">
    <property type="entry name" value="LolA"/>
    <property type="match status" value="1"/>
</dbReference>
<dbReference type="Pfam" id="PF03548">
    <property type="entry name" value="LolA"/>
    <property type="match status" value="1"/>
</dbReference>
<organism evidence="9">
    <name type="scientific">hydrothermal vent metagenome</name>
    <dbReference type="NCBI Taxonomy" id="652676"/>
    <lineage>
        <taxon>unclassified sequences</taxon>
        <taxon>metagenomes</taxon>
        <taxon>ecological metagenomes</taxon>
    </lineage>
</organism>
<dbReference type="InterPro" id="IPR018323">
    <property type="entry name" value="OM_lipoprot_carrier_LolA_Pbac"/>
</dbReference>
<comment type="similarity">
    <text evidence="2">Belongs to the LolA family.</text>
</comment>
<comment type="subcellular location">
    <subcellularLocation>
        <location evidence="1">Periplasm</location>
    </subcellularLocation>
</comment>
<dbReference type="GO" id="GO:0044874">
    <property type="term" value="P:lipoprotein localization to outer membrane"/>
    <property type="evidence" value="ECO:0007669"/>
    <property type="project" value="TreeGrafter"/>
</dbReference>
<keyword evidence="5" id="KW-0813">Transport</keyword>
<dbReference type="GO" id="GO:0042953">
    <property type="term" value="P:lipoprotein transport"/>
    <property type="evidence" value="ECO:0007669"/>
    <property type="project" value="InterPro"/>
</dbReference>
<name>A0A160T9C1_9ZZZZ</name>
<dbReference type="PANTHER" id="PTHR35869:SF1">
    <property type="entry name" value="OUTER-MEMBRANE LIPOPROTEIN CARRIER PROTEIN"/>
    <property type="match status" value="1"/>
</dbReference>
<evidence type="ECO:0000256" key="1">
    <source>
        <dbReference type="ARBA" id="ARBA00004418"/>
    </source>
</evidence>
<evidence type="ECO:0000313" key="9">
    <source>
        <dbReference type="EMBL" id="CUS40093.1"/>
    </source>
</evidence>
<comment type="subunit">
    <text evidence="3">Monomer.</text>
</comment>
<accession>A0A160T9C1</accession>
<keyword evidence="6" id="KW-0574">Periplasm</keyword>
<keyword evidence="7" id="KW-0653">Protein transport</keyword>
<dbReference type="NCBIfam" id="TIGR00547">
    <property type="entry name" value="lolA"/>
    <property type="match status" value="1"/>
</dbReference>
<dbReference type="AlphaFoldDB" id="A0A160T9C1"/>
<proteinExistence type="inferred from homology"/>
<gene>
    <name evidence="9" type="ORF">MGWOODY_Tha247</name>
</gene>
<keyword evidence="9" id="KW-0449">Lipoprotein</keyword>
<sequence length="215" mass="24286">MKSIFTAGFKALFLTATFAMAQTVLAATPLDDFLQRLQSVTSIDAQFEQSTVDAQGQEMQTITGQLIVARPGKMRWQTNPPYEQLVVSDGELVWIYDMDLEQVTIRNLDQRLQETPALLLSGNVAEIAQNYSVERLDSDKLERYRLTPNDKSQLFVALEFDYKANTLQTMRIFDAAGQTTLIEFSKQRVNQALDSMTFVFDVPEGVDVIDGRHGF</sequence>
<evidence type="ECO:0000256" key="8">
    <source>
        <dbReference type="ARBA" id="ARBA00023186"/>
    </source>
</evidence>
<dbReference type="SUPFAM" id="SSF89392">
    <property type="entry name" value="Prokaryotic lipoproteins and lipoprotein localization factors"/>
    <property type="match status" value="1"/>
</dbReference>
<protein>
    <recommendedName>
        <fullName evidence="4">Outer-membrane lipoprotein carrier protein</fullName>
    </recommendedName>
</protein>
<evidence type="ECO:0000256" key="6">
    <source>
        <dbReference type="ARBA" id="ARBA00022764"/>
    </source>
</evidence>
<evidence type="ECO:0000256" key="3">
    <source>
        <dbReference type="ARBA" id="ARBA00011245"/>
    </source>
</evidence>
<keyword evidence="8" id="KW-0143">Chaperone</keyword>
<dbReference type="EMBL" id="CZQC01000004">
    <property type="protein sequence ID" value="CUS40093.1"/>
    <property type="molecule type" value="Genomic_DNA"/>
</dbReference>
<dbReference type="Gene3D" id="2.50.20.10">
    <property type="entry name" value="Lipoprotein localisation LolA/LolB/LppX"/>
    <property type="match status" value="1"/>
</dbReference>
<dbReference type="PANTHER" id="PTHR35869">
    <property type="entry name" value="OUTER-MEMBRANE LIPOPROTEIN CARRIER PROTEIN"/>
    <property type="match status" value="1"/>
</dbReference>
<evidence type="ECO:0000256" key="2">
    <source>
        <dbReference type="ARBA" id="ARBA00007615"/>
    </source>
</evidence>